<dbReference type="SUPFAM" id="SSF53720">
    <property type="entry name" value="ALDH-like"/>
    <property type="match status" value="1"/>
</dbReference>
<dbReference type="InterPro" id="IPR015590">
    <property type="entry name" value="Aldehyde_DH_dom"/>
</dbReference>
<dbReference type="Proteomes" id="UP001176471">
    <property type="component" value="Unassembled WGS sequence"/>
</dbReference>
<accession>A0ABT8ZSL3</accession>
<comment type="similarity">
    <text evidence="3">Belongs to the aldehyde dehydrogenase family.</text>
</comment>
<dbReference type="RefSeq" id="WP_304536858.1">
    <property type="nucleotide sequence ID" value="NZ_JAUQOM010000008.1"/>
</dbReference>
<dbReference type="InterPro" id="IPR016162">
    <property type="entry name" value="Ald_DH_N"/>
</dbReference>
<keyword evidence="1 3" id="KW-0560">Oxidoreductase</keyword>
<dbReference type="EMBL" id="JAUQOM010000008">
    <property type="protein sequence ID" value="MDO7836441.1"/>
    <property type="molecule type" value="Genomic_DNA"/>
</dbReference>
<dbReference type="CDD" id="cd07106">
    <property type="entry name" value="ALDH_AldA-AAD23400"/>
    <property type="match status" value="1"/>
</dbReference>
<evidence type="ECO:0000313" key="6">
    <source>
        <dbReference type="Proteomes" id="UP001176471"/>
    </source>
</evidence>
<name>A0ABT8ZSL3_9SPHN</name>
<reference evidence="5" key="1">
    <citation type="submission" date="2023-07" db="EMBL/GenBank/DDBJ databases">
        <title>Bacterial whole genome sequence for Sphingobium sp. HBC34.</title>
        <authorList>
            <person name="Le V."/>
            <person name="Ko S.-R."/>
            <person name="Ahn C.-Y."/>
            <person name="Oh H.-M."/>
        </authorList>
    </citation>
    <scope>NUCLEOTIDE SEQUENCE</scope>
    <source>
        <strain evidence="5">HBC34</strain>
    </source>
</reference>
<dbReference type="PROSITE" id="PS00687">
    <property type="entry name" value="ALDEHYDE_DEHYDR_GLU"/>
    <property type="match status" value="1"/>
</dbReference>
<dbReference type="InterPro" id="IPR044086">
    <property type="entry name" value="LUC3-like"/>
</dbReference>
<dbReference type="PANTHER" id="PTHR11699">
    <property type="entry name" value="ALDEHYDE DEHYDROGENASE-RELATED"/>
    <property type="match status" value="1"/>
</dbReference>
<dbReference type="InterPro" id="IPR016163">
    <property type="entry name" value="Ald_DH_C"/>
</dbReference>
<evidence type="ECO:0000256" key="3">
    <source>
        <dbReference type="RuleBase" id="RU003345"/>
    </source>
</evidence>
<evidence type="ECO:0000259" key="4">
    <source>
        <dbReference type="Pfam" id="PF00171"/>
    </source>
</evidence>
<sequence>MADFFNNFAMTIDGQSISSATTVDVINPANEDVVAKAPDCSREQLDQAVAAARKAFPKWRATPLEERRRLVAKMGEVIAQHADDFARLFTLEQGRPLKGARMEVDFSAFWCGAIAQQEIPVEVTEDSEQRRSETRHVPLGVVAGIVPWNFPFNLAIWKIAPALLTGNAIVLKPSPFTPLTMLKLGELMQEHLPAGVFNVISGGDQLGPWLSAHPGIDKISFTGSTPTGKRVMQTAAENLKPVTLELGGNDAAIVMPDVELDKVADKLFGASFANSGQLCVAIKRMYIHEDVYDQVADALVTRARAAKVGNGLEQGSNYGPIQNRPQFEKVKDLIRDARENGLNFLVGGDVPEGGKGYFVPLAIVDNPPEDSRVVQEEAFGPVLPLIKFSDIDDVIERANASDYGLAGSVWSADSQGAIDIAARLETGTVWVNETQYIMPWTPFAGHKLSGFGVENGREGLLEFTKPQTITVAK</sequence>
<dbReference type="InterPro" id="IPR029510">
    <property type="entry name" value="Ald_DH_CS_GLU"/>
</dbReference>
<dbReference type="Gene3D" id="3.40.605.10">
    <property type="entry name" value="Aldehyde Dehydrogenase, Chain A, domain 1"/>
    <property type="match status" value="1"/>
</dbReference>
<gene>
    <name evidence="5" type="ORF">Q4610_15430</name>
</gene>
<keyword evidence="6" id="KW-1185">Reference proteome</keyword>
<feature type="active site" evidence="2">
    <location>
        <position position="245"/>
    </location>
</feature>
<dbReference type="Gene3D" id="3.40.309.10">
    <property type="entry name" value="Aldehyde Dehydrogenase, Chain A, domain 2"/>
    <property type="match status" value="1"/>
</dbReference>
<evidence type="ECO:0000256" key="1">
    <source>
        <dbReference type="ARBA" id="ARBA00023002"/>
    </source>
</evidence>
<evidence type="ECO:0000256" key="2">
    <source>
        <dbReference type="PROSITE-ProRule" id="PRU10007"/>
    </source>
</evidence>
<organism evidence="5 6">
    <name type="scientific">Sphingobium cyanobacteriorum</name>
    <dbReference type="NCBI Taxonomy" id="3063954"/>
    <lineage>
        <taxon>Bacteria</taxon>
        <taxon>Pseudomonadati</taxon>
        <taxon>Pseudomonadota</taxon>
        <taxon>Alphaproteobacteria</taxon>
        <taxon>Sphingomonadales</taxon>
        <taxon>Sphingomonadaceae</taxon>
        <taxon>Sphingobium</taxon>
    </lineage>
</organism>
<dbReference type="Pfam" id="PF00171">
    <property type="entry name" value="Aldedh"/>
    <property type="match status" value="1"/>
</dbReference>
<evidence type="ECO:0000313" key="5">
    <source>
        <dbReference type="EMBL" id="MDO7836441.1"/>
    </source>
</evidence>
<dbReference type="InterPro" id="IPR016161">
    <property type="entry name" value="Ald_DH/histidinol_DH"/>
</dbReference>
<feature type="domain" description="Aldehyde dehydrogenase" evidence="4">
    <location>
        <begin position="20"/>
        <end position="469"/>
    </location>
</feature>
<protein>
    <submittedName>
        <fullName evidence="5">Aldehyde dehydrogenase family protein</fullName>
    </submittedName>
</protein>
<proteinExistence type="inferred from homology"/>
<comment type="caution">
    <text evidence="5">The sequence shown here is derived from an EMBL/GenBank/DDBJ whole genome shotgun (WGS) entry which is preliminary data.</text>
</comment>